<dbReference type="EMBL" id="CP115920">
    <property type="protein sequence ID" value="XCD17244.1"/>
    <property type="molecule type" value="Genomic_DNA"/>
</dbReference>
<keyword evidence="1" id="KW-0479">Metal-binding</keyword>
<dbReference type="KEGG" id="vck:PG915_06895"/>
<dbReference type="GO" id="GO:0046872">
    <property type="term" value="F:metal ion binding"/>
    <property type="evidence" value="ECO:0007669"/>
    <property type="project" value="UniProtKB-KW"/>
</dbReference>
<sequence>MANRCPWLDETKQYYVEYHDQEWGVPVLDDRTLFEFLVLESAQAGLSWYTILKRRDGYRRAFANFDVEKVAAFTEEDGLRLQQDTGIIRNKLKISSTITNAQYFIEIQKEFGSFSDYLWSFTDHKVLVSSYKELEDYPATSKVSDALSKDLKKRGFKFVGSTIIYAFLQAAGLINDHSLDCYRRQEVIDSYQASGLEYELV</sequence>
<reference evidence="2" key="1">
    <citation type="submission" date="2023-01" db="EMBL/GenBank/DDBJ databases">
        <title>Vibrio sp. CB1-14 genome sequencing.</title>
        <authorList>
            <person name="Otstavnykh N."/>
            <person name="Isaeva M."/>
            <person name="Meleshko D."/>
        </authorList>
    </citation>
    <scope>NUCLEOTIDE SEQUENCE</scope>
    <source>
        <strain evidence="2">CB1-14</strain>
    </source>
</reference>
<proteinExistence type="predicted"/>
<evidence type="ECO:0000256" key="1">
    <source>
        <dbReference type="PIRSR" id="PIRSR605019-1"/>
    </source>
</evidence>
<dbReference type="InterPro" id="IPR052891">
    <property type="entry name" value="DNA-3mA_glycosylase"/>
</dbReference>
<feature type="binding site" evidence="1">
    <location>
        <position position="181"/>
    </location>
    <ligand>
        <name>Zn(2+)</name>
        <dbReference type="ChEBI" id="CHEBI:29105"/>
    </ligand>
</feature>
<dbReference type="GO" id="GO:0008725">
    <property type="term" value="F:DNA-3-methyladenine glycosylase activity"/>
    <property type="evidence" value="ECO:0007669"/>
    <property type="project" value="InterPro"/>
</dbReference>
<dbReference type="Pfam" id="PF03352">
    <property type="entry name" value="Adenine_glyco"/>
    <property type="match status" value="1"/>
</dbReference>
<accession>A0AAU8BKP3</accession>
<keyword evidence="1" id="KW-0862">Zinc</keyword>
<dbReference type="PANTHER" id="PTHR30037">
    <property type="entry name" value="DNA-3-METHYLADENINE GLYCOSYLASE 1"/>
    <property type="match status" value="1"/>
</dbReference>
<protein>
    <submittedName>
        <fullName evidence="2">DNA-3-methyladenine glycosylase I</fullName>
    </submittedName>
</protein>
<dbReference type="PANTHER" id="PTHR30037:SF4">
    <property type="entry name" value="DNA-3-METHYLADENINE GLYCOSYLASE I"/>
    <property type="match status" value="1"/>
</dbReference>
<organism evidence="2">
    <name type="scientific">Vibrio chaetopteri</name>
    <dbReference type="NCBI Taxonomy" id="3016528"/>
    <lineage>
        <taxon>Bacteria</taxon>
        <taxon>Pseudomonadati</taxon>
        <taxon>Pseudomonadota</taxon>
        <taxon>Gammaproteobacteria</taxon>
        <taxon>Vibrionales</taxon>
        <taxon>Vibrionaceae</taxon>
        <taxon>Vibrio</taxon>
    </lineage>
</organism>
<dbReference type="InterPro" id="IPR011257">
    <property type="entry name" value="DNA_glycosylase"/>
</dbReference>
<feature type="binding site" evidence="1">
    <location>
        <position position="177"/>
    </location>
    <ligand>
        <name>Zn(2+)</name>
        <dbReference type="ChEBI" id="CHEBI:29105"/>
    </ligand>
</feature>
<feature type="binding site" evidence="1">
    <location>
        <position position="19"/>
    </location>
    <ligand>
        <name>Zn(2+)</name>
        <dbReference type="ChEBI" id="CHEBI:29105"/>
    </ligand>
</feature>
<dbReference type="SUPFAM" id="SSF48150">
    <property type="entry name" value="DNA-glycosylase"/>
    <property type="match status" value="1"/>
</dbReference>
<evidence type="ECO:0000313" key="2">
    <source>
        <dbReference type="EMBL" id="XCD17244.1"/>
    </source>
</evidence>
<feature type="binding site" evidence="1">
    <location>
        <position position="5"/>
    </location>
    <ligand>
        <name>Zn(2+)</name>
        <dbReference type="ChEBI" id="CHEBI:29105"/>
    </ligand>
</feature>
<dbReference type="Gene3D" id="1.10.340.30">
    <property type="entry name" value="Hypothetical protein, domain 2"/>
    <property type="match status" value="1"/>
</dbReference>
<dbReference type="AlphaFoldDB" id="A0AAU8BKP3"/>
<dbReference type="GO" id="GO:0006284">
    <property type="term" value="P:base-excision repair"/>
    <property type="evidence" value="ECO:0007669"/>
    <property type="project" value="InterPro"/>
</dbReference>
<dbReference type="InterPro" id="IPR005019">
    <property type="entry name" value="Adenine_glyco"/>
</dbReference>
<dbReference type="RefSeq" id="WP_353498443.1">
    <property type="nucleotide sequence ID" value="NZ_CP115920.1"/>
</dbReference>
<gene>
    <name evidence="2" type="ORF">PG915_06895</name>
</gene>
<name>A0AAU8BKP3_9VIBR</name>